<name>A0A9D4IMC0_DREPO</name>
<keyword evidence="5" id="KW-0391">Immunity</keyword>
<evidence type="ECO:0000256" key="3">
    <source>
        <dbReference type="ARBA" id="ARBA00022588"/>
    </source>
</evidence>
<dbReference type="AlphaFoldDB" id="A0A9D4IMC0"/>
<gene>
    <name evidence="7" type="ORF">DPMN_179433</name>
</gene>
<evidence type="ECO:0000313" key="8">
    <source>
        <dbReference type="Proteomes" id="UP000828390"/>
    </source>
</evidence>
<reference evidence="7" key="1">
    <citation type="journal article" date="2019" name="bioRxiv">
        <title>The Genome of the Zebra Mussel, Dreissena polymorpha: A Resource for Invasive Species Research.</title>
        <authorList>
            <person name="McCartney M.A."/>
            <person name="Auch B."/>
            <person name="Kono T."/>
            <person name="Mallez S."/>
            <person name="Zhang Y."/>
            <person name="Obille A."/>
            <person name="Becker A."/>
            <person name="Abrahante J.E."/>
            <person name="Garbe J."/>
            <person name="Badalamenti J.P."/>
            <person name="Herman A."/>
            <person name="Mangelson H."/>
            <person name="Liachko I."/>
            <person name="Sullivan S."/>
            <person name="Sone E.D."/>
            <person name="Koren S."/>
            <person name="Silverstein K.A.T."/>
            <person name="Beckman K.B."/>
            <person name="Gohl D.M."/>
        </authorList>
    </citation>
    <scope>NUCLEOTIDE SEQUENCE</scope>
    <source>
        <strain evidence="7">Duluth1</strain>
        <tissue evidence="7">Whole animal</tissue>
    </source>
</reference>
<evidence type="ECO:0000259" key="6">
    <source>
        <dbReference type="Pfam" id="PF16739"/>
    </source>
</evidence>
<organism evidence="7 8">
    <name type="scientific">Dreissena polymorpha</name>
    <name type="common">Zebra mussel</name>
    <name type="synonym">Mytilus polymorpha</name>
    <dbReference type="NCBI Taxonomy" id="45954"/>
    <lineage>
        <taxon>Eukaryota</taxon>
        <taxon>Metazoa</taxon>
        <taxon>Spiralia</taxon>
        <taxon>Lophotrochozoa</taxon>
        <taxon>Mollusca</taxon>
        <taxon>Bivalvia</taxon>
        <taxon>Autobranchia</taxon>
        <taxon>Heteroconchia</taxon>
        <taxon>Euheterodonta</taxon>
        <taxon>Imparidentia</taxon>
        <taxon>Neoheterodontei</taxon>
        <taxon>Myida</taxon>
        <taxon>Dreissenoidea</taxon>
        <taxon>Dreissenidae</taxon>
        <taxon>Dreissena</taxon>
    </lineage>
</organism>
<dbReference type="Gene3D" id="1.10.533.10">
    <property type="entry name" value="Death Domain, Fas"/>
    <property type="match status" value="1"/>
</dbReference>
<reference evidence="7" key="2">
    <citation type="submission" date="2020-11" db="EMBL/GenBank/DDBJ databases">
        <authorList>
            <person name="McCartney M.A."/>
            <person name="Auch B."/>
            <person name="Kono T."/>
            <person name="Mallez S."/>
            <person name="Becker A."/>
            <person name="Gohl D.M."/>
            <person name="Silverstein K.A.T."/>
            <person name="Koren S."/>
            <person name="Bechman K.B."/>
            <person name="Herman A."/>
            <person name="Abrahante J.E."/>
            <person name="Garbe J."/>
        </authorList>
    </citation>
    <scope>NUCLEOTIDE SEQUENCE</scope>
    <source>
        <strain evidence="7">Duluth1</strain>
        <tissue evidence="7">Whole animal</tissue>
    </source>
</reference>
<dbReference type="InterPro" id="IPR011029">
    <property type="entry name" value="DEATH-like_dom_sf"/>
</dbReference>
<evidence type="ECO:0000256" key="2">
    <source>
        <dbReference type="ARBA" id="ARBA00022553"/>
    </source>
</evidence>
<comment type="caution">
    <text evidence="7">The sequence shown here is derived from an EMBL/GenBank/DDBJ whole genome shotgun (WGS) entry which is preliminary data.</text>
</comment>
<dbReference type="InterPro" id="IPR031964">
    <property type="entry name" value="CARD_dom"/>
</dbReference>
<accession>A0A9D4IMC0</accession>
<proteinExistence type="predicted"/>
<keyword evidence="2" id="KW-0597">Phosphoprotein</keyword>
<dbReference type="Pfam" id="PF16739">
    <property type="entry name" value="CARD_2"/>
    <property type="match status" value="1"/>
</dbReference>
<dbReference type="EMBL" id="JAIWYP010000009">
    <property type="protein sequence ID" value="KAH3777982.1"/>
    <property type="molecule type" value="Genomic_DNA"/>
</dbReference>
<keyword evidence="8" id="KW-1185">Reference proteome</keyword>
<dbReference type="SUPFAM" id="SSF47986">
    <property type="entry name" value="DEATH domain"/>
    <property type="match status" value="1"/>
</dbReference>
<sequence>MILDVKDEFDSRYGKKYIAIMADTIKPLIVPSKVTCYLRSTRVISEEEVQLINNAEMMQGIEKAVDTLLDKMQQRHVYWYSHFVEALRHADMTEAVELLDIPELHTGIMLYNV</sequence>
<dbReference type="GO" id="GO:0005737">
    <property type="term" value="C:cytoplasm"/>
    <property type="evidence" value="ECO:0007669"/>
    <property type="project" value="UniProtKB-ARBA"/>
</dbReference>
<dbReference type="Proteomes" id="UP000828390">
    <property type="component" value="Unassembled WGS sequence"/>
</dbReference>
<dbReference type="CDD" id="cd01671">
    <property type="entry name" value="CARD"/>
    <property type="match status" value="1"/>
</dbReference>
<keyword evidence="4" id="KW-0832">Ubl conjugation</keyword>
<feature type="domain" description="Caspase recruitment" evidence="6">
    <location>
        <begin position="14"/>
        <end position="99"/>
    </location>
</feature>
<keyword evidence="3" id="KW-0399">Innate immunity</keyword>
<evidence type="ECO:0000256" key="5">
    <source>
        <dbReference type="ARBA" id="ARBA00022859"/>
    </source>
</evidence>
<protein>
    <recommendedName>
        <fullName evidence="6">Caspase recruitment domain-containing protein</fullName>
    </recommendedName>
</protein>
<evidence type="ECO:0000256" key="1">
    <source>
        <dbReference type="ARBA" id="ARBA00022499"/>
    </source>
</evidence>
<evidence type="ECO:0000313" key="7">
    <source>
        <dbReference type="EMBL" id="KAH3777982.1"/>
    </source>
</evidence>
<dbReference type="GO" id="GO:0045087">
    <property type="term" value="P:innate immune response"/>
    <property type="evidence" value="ECO:0007669"/>
    <property type="project" value="UniProtKB-KW"/>
</dbReference>
<keyword evidence="1" id="KW-1017">Isopeptide bond</keyword>
<evidence type="ECO:0000256" key="4">
    <source>
        <dbReference type="ARBA" id="ARBA00022843"/>
    </source>
</evidence>